<dbReference type="PROSITE" id="PS01036">
    <property type="entry name" value="HSP70_3"/>
    <property type="match status" value="1"/>
</dbReference>
<dbReference type="OrthoDB" id="9807934at2"/>
<dbReference type="InterPro" id="IPR043129">
    <property type="entry name" value="ATPase_NBD"/>
</dbReference>
<dbReference type="PANTHER" id="PTHR19375">
    <property type="entry name" value="HEAT SHOCK PROTEIN 70KDA"/>
    <property type="match status" value="1"/>
</dbReference>
<dbReference type="InterPro" id="IPR018181">
    <property type="entry name" value="Heat_shock_70_CS"/>
</dbReference>
<evidence type="ECO:0000256" key="3">
    <source>
        <dbReference type="ARBA" id="ARBA00022840"/>
    </source>
</evidence>
<evidence type="ECO:0000313" key="4">
    <source>
        <dbReference type="EMBL" id="KRG18219.1"/>
    </source>
</evidence>
<comment type="caution">
    <text evidence="4">The sequence shown here is derived from an EMBL/GenBank/DDBJ whole genome shotgun (WGS) entry which is preliminary data.</text>
</comment>
<evidence type="ECO:0000256" key="1">
    <source>
        <dbReference type="ARBA" id="ARBA00007381"/>
    </source>
</evidence>
<dbReference type="RefSeq" id="WP_057624748.1">
    <property type="nucleotide sequence ID" value="NZ_LKHV02000001.1"/>
</dbReference>
<dbReference type="SUPFAM" id="SSF53067">
    <property type="entry name" value="Actin-like ATPase domain"/>
    <property type="match status" value="2"/>
</dbReference>
<organism evidence="4">
    <name type="scientific">Candidatus Berkiella cookevillensis</name>
    <dbReference type="NCBI Taxonomy" id="437022"/>
    <lineage>
        <taxon>Bacteria</taxon>
        <taxon>Pseudomonadati</taxon>
        <taxon>Pseudomonadota</taxon>
        <taxon>Gammaproteobacteria</taxon>
        <taxon>Candidatus Berkiellales</taxon>
        <taxon>Candidatus Berkiellaceae</taxon>
        <taxon>Candidatus Berkiella</taxon>
    </lineage>
</organism>
<dbReference type="Pfam" id="PF00012">
    <property type="entry name" value="HSP70"/>
    <property type="match status" value="2"/>
</dbReference>
<dbReference type="GO" id="GO:0005524">
    <property type="term" value="F:ATP binding"/>
    <property type="evidence" value="ECO:0007669"/>
    <property type="project" value="UniProtKB-KW"/>
</dbReference>
<sequence>MLSCGLDFGTSNSTLAISHHSKTSLIALNGESPILKSAIFFDSEIKEHFIGQCGIDRYLEGGKGRLMLSLKSILGSALLNEKIAVCGEWITYRDIIGLVIKYIKETAERQLNTELSQVVLGRPVRYHDTNDARDKLAQDTMELIMKEQGFKEVVFQFEPIAAALDYESSIRNEQLALIIDLGGGTSDFTIIRLNNKTKTINRKADILANGGIHIGGTNFDKDLSLHAIMPLLGKGSIVRGMNGSKLEMPTSLYYDLTSWHLLNNLYSTKTINEIKDLYLVSEQKFLIKRAITVLEKKLGHYLLQAAENSKIKLSSSLLDDIDISKVEDDLQIAISRDNFESYCHNLINGLQRTIETTLSAASIHADQIDSVFLTGGTTQIPVVHRMICNLFPNAQFVTGDVYGSVGKGLAIIAEELWR</sequence>
<evidence type="ECO:0000313" key="5">
    <source>
        <dbReference type="EMBL" id="MCS5708654.1"/>
    </source>
</evidence>
<keyword evidence="3" id="KW-0067">ATP-binding</keyword>
<protein>
    <submittedName>
        <fullName evidence="4">Chaperone protein DnaK</fullName>
    </submittedName>
    <submittedName>
        <fullName evidence="5">Hsp70 family protein</fullName>
    </submittedName>
</protein>
<name>A0A0Q9YC80_9GAMM</name>
<dbReference type="PATRIC" id="fig|1590042.3.peg.1688"/>
<dbReference type="InterPro" id="IPR042054">
    <property type="entry name" value="YegD-like"/>
</dbReference>
<reference evidence="5" key="2">
    <citation type="journal article" date="2016" name="Genome Announc.">
        <title>Draft Genome Sequences of Two Novel Amoeba-Resistant Intranuclear Bacteria, 'Candidatus Berkiella cookevillensis' and 'Candidatus Berkiella aquae'.</title>
        <authorList>
            <person name="Mehari Y.T."/>
            <person name="Arivett B.A."/>
            <person name="Farone A.L."/>
            <person name="Gunderson J.H."/>
            <person name="Farone M.B."/>
        </authorList>
    </citation>
    <scope>NUCLEOTIDE SEQUENCE</scope>
    <source>
        <strain evidence="5">CC99</strain>
    </source>
</reference>
<dbReference type="EMBL" id="LKHV01000008">
    <property type="protein sequence ID" value="KRG18219.1"/>
    <property type="molecule type" value="Genomic_DNA"/>
</dbReference>
<dbReference type="EMBL" id="LKHV02000001">
    <property type="protein sequence ID" value="MCS5708654.1"/>
    <property type="molecule type" value="Genomic_DNA"/>
</dbReference>
<dbReference type="Gene3D" id="3.30.420.40">
    <property type="match status" value="4"/>
</dbReference>
<keyword evidence="6" id="KW-1185">Reference proteome</keyword>
<dbReference type="InterPro" id="IPR013126">
    <property type="entry name" value="Hsp_70_fam"/>
</dbReference>
<reference evidence="5" key="3">
    <citation type="submission" date="2021-06" db="EMBL/GenBank/DDBJ databases">
        <title>Genomic Description and Analysis of Intracellular Bacteria, Candidatus Berkiella cookevillensis and Candidatus Berkiella aquae.</title>
        <authorList>
            <person name="Kidane D.T."/>
            <person name="Mehari Y.T."/>
            <person name="Rice F.C."/>
            <person name="Arivett B.A."/>
            <person name="Farone A.L."/>
            <person name="Berk S.G."/>
            <person name="Farone M.B."/>
        </authorList>
    </citation>
    <scope>NUCLEOTIDE SEQUENCE</scope>
    <source>
        <strain evidence="5">CC99</strain>
    </source>
</reference>
<reference evidence="4" key="1">
    <citation type="submission" date="2015-09" db="EMBL/GenBank/DDBJ databases">
        <title>Draft Genome Sequences of Two Novel Amoeba-resistant Intranuclear Bacteria, Candidatus Berkiella cookevillensis and Candidatus Berkiella aquae.</title>
        <authorList>
            <person name="Mehari Y.T."/>
            <person name="Arivett B.A."/>
            <person name="Farone A.L."/>
            <person name="Gunderson J.H."/>
            <person name="Farone M.B."/>
        </authorList>
    </citation>
    <scope>NUCLEOTIDE SEQUENCE [LARGE SCALE GENOMIC DNA]</scope>
    <source>
        <strain evidence="4">CC99</strain>
    </source>
</reference>
<dbReference type="AlphaFoldDB" id="A0A0Q9YC80"/>
<dbReference type="GO" id="GO:0140662">
    <property type="term" value="F:ATP-dependent protein folding chaperone"/>
    <property type="evidence" value="ECO:0007669"/>
    <property type="project" value="InterPro"/>
</dbReference>
<dbReference type="CDD" id="cd10231">
    <property type="entry name" value="ASKHA_NBD_HSP70_YegD-like"/>
    <property type="match status" value="1"/>
</dbReference>
<proteinExistence type="inferred from homology"/>
<dbReference type="Gene3D" id="3.90.640.10">
    <property type="entry name" value="Actin, Chain A, domain 4"/>
    <property type="match status" value="2"/>
</dbReference>
<dbReference type="PROSITE" id="PS00329">
    <property type="entry name" value="HSP70_2"/>
    <property type="match status" value="1"/>
</dbReference>
<comment type="similarity">
    <text evidence="1">Belongs to the heat shock protein 70 family.</text>
</comment>
<dbReference type="Proteomes" id="UP000051494">
    <property type="component" value="Unassembled WGS sequence"/>
</dbReference>
<gene>
    <name evidence="4" type="primary">dnaK_2</name>
    <name evidence="5" type="ORF">CC99x_007005</name>
    <name evidence="4" type="ORF">CC99x_01661</name>
</gene>
<evidence type="ECO:0000313" key="6">
    <source>
        <dbReference type="Proteomes" id="UP000051494"/>
    </source>
</evidence>
<keyword evidence="2" id="KW-0547">Nucleotide-binding</keyword>
<dbReference type="STRING" id="437022.CC99x_01661"/>
<evidence type="ECO:0000256" key="2">
    <source>
        <dbReference type="ARBA" id="ARBA00022741"/>
    </source>
</evidence>
<accession>A0A0Q9YC80</accession>